<dbReference type="EMBL" id="MN739314">
    <property type="protein sequence ID" value="QHS98308.1"/>
    <property type="molecule type" value="Genomic_DNA"/>
</dbReference>
<organism evidence="4">
    <name type="scientific">viral metagenome</name>
    <dbReference type="NCBI Taxonomy" id="1070528"/>
    <lineage>
        <taxon>unclassified sequences</taxon>
        <taxon>metagenomes</taxon>
        <taxon>organismal metagenomes</taxon>
    </lineage>
</organism>
<evidence type="ECO:0000259" key="3">
    <source>
        <dbReference type="Pfam" id="PF01193"/>
    </source>
</evidence>
<keyword evidence="2" id="KW-0804">Transcription</keyword>
<dbReference type="SUPFAM" id="SSF55257">
    <property type="entry name" value="RBP11-like subunits of RNA polymerase"/>
    <property type="match status" value="2"/>
</dbReference>
<accession>A0A6C0C3T1</accession>
<dbReference type="InterPro" id="IPR036603">
    <property type="entry name" value="RBP11-like"/>
</dbReference>
<dbReference type="Gene3D" id="3.30.1360.10">
    <property type="entry name" value="RNA polymerase, RBP11-like subunit"/>
    <property type="match status" value="2"/>
</dbReference>
<dbReference type="InterPro" id="IPR011263">
    <property type="entry name" value="DNA-dir_RNA_pol_RpoA/D/Rpb3"/>
</dbReference>
<dbReference type="PANTHER" id="PTHR11800">
    <property type="entry name" value="DNA-DIRECTED RNA POLYMERASE"/>
    <property type="match status" value="1"/>
</dbReference>
<dbReference type="InterPro" id="IPR036643">
    <property type="entry name" value="RNApol_insert_sf"/>
</dbReference>
<feature type="domain" description="DNA-directed RNA polymerase RpoA/D/Rpb3-type" evidence="3">
    <location>
        <begin position="16"/>
        <end position="260"/>
    </location>
</feature>
<protein>
    <recommendedName>
        <fullName evidence="3">DNA-directed RNA polymerase RpoA/D/Rpb3-type domain-containing protein</fullName>
    </recommendedName>
</protein>
<sequence length="368" mass="42904">MDPKVTKLVENDGIIEFTIDSINVSYVNGIRRTILSEIPVNAFITETYEENKCNIMKNTSRFHNEIVKQRLSCIPICETELSRLPGKYRLEVHKKNETNNISYCTSEDFKVKNLETNTYMEDEEVKKIFPPDEFTGDYISFIRLRPAISESIQGEEIKLECDFSISNAKNNSMYNVVSLCTFGNTIDINKADKKWESNEKKMRSDGMVEDEIIFEKKNFYILDAQREYKENSFDFSVKSIGIYNNKQLLQISISLLIEKLTKFIEDVDGDVLPVNIGNSTMENCYDIKLLDEDYTLGKIIEHELYNKYFETEKNMNFVGFKKFHPHDTESVMRVAYIENVEKNTIRQHLKTVANICIDKYTKVGSFFK</sequence>
<dbReference type="GO" id="GO:0046983">
    <property type="term" value="F:protein dimerization activity"/>
    <property type="evidence" value="ECO:0007669"/>
    <property type="project" value="InterPro"/>
</dbReference>
<dbReference type="GO" id="GO:0000428">
    <property type="term" value="C:DNA-directed RNA polymerase complex"/>
    <property type="evidence" value="ECO:0007669"/>
    <property type="project" value="UniProtKB-KW"/>
</dbReference>
<dbReference type="PANTHER" id="PTHR11800:SF2">
    <property type="entry name" value="DNA-DIRECTED RNA POLYMERASE II SUBUNIT RPB3"/>
    <property type="match status" value="1"/>
</dbReference>
<evidence type="ECO:0000256" key="1">
    <source>
        <dbReference type="ARBA" id="ARBA00022478"/>
    </source>
</evidence>
<dbReference type="GO" id="GO:0006351">
    <property type="term" value="P:DNA-templated transcription"/>
    <property type="evidence" value="ECO:0007669"/>
    <property type="project" value="InterPro"/>
</dbReference>
<dbReference type="AlphaFoldDB" id="A0A6C0C3T1"/>
<name>A0A6C0C3T1_9ZZZZ</name>
<dbReference type="Pfam" id="PF01193">
    <property type="entry name" value="RNA_pol_L"/>
    <property type="match status" value="1"/>
</dbReference>
<reference evidence="4" key="1">
    <citation type="journal article" date="2020" name="Nature">
        <title>Giant virus diversity and host interactions through global metagenomics.</title>
        <authorList>
            <person name="Schulz F."/>
            <person name="Roux S."/>
            <person name="Paez-Espino D."/>
            <person name="Jungbluth S."/>
            <person name="Walsh D.A."/>
            <person name="Denef V.J."/>
            <person name="McMahon K.D."/>
            <person name="Konstantinidis K.T."/>
            <person name="Eloe-Fadrosh E.A."/>
            <person name="Kyrpides N.C."/>
            <person name="Woyke T."/>
        </authorList>
    </citation>
    <scope>NUCLEOTIDE SEQUENCE</scope>
    <source>
        <strain evidence="4">GVMAG-M-3300020182-84</strain>
    </source>
</reference>
<dbReference type="Gene3D" id="2.170.120.12">
    <property type="entry name" value="DNA-directed RNA polymerase, insert domain"/>
    <property type="match status" value="1"/>
</dbReference>
<dbReference type="InterPro" id="IPR050518">
    <property type="entry name" value="Rpo3/RPB3_RNA_Pol_subunit"/>
</dbReference>
<dbReference type="GO" id="GO:0003899">
    <property type="term" value="F:DNA-directed RNA polymerase activity"/>
    <property type="evidence" value="ECO:0007669"/>
    <property type="project" value="InterPro"/>
</dbReference>
<proteinExistence type="predicted"/>
<evidence type="ECO:0000256" key="2">
    <source>
        <dbReference type="ARBA" id="ARBA00023163"/>
    </source>
</evidence>
<keyword evidence="1" id="KW-0240">DNA-directed RNA polymerase</keyword>
<evidence type="ECO:0000313" key="4">
    <source>
        <dbReference type="EMBL" id="QHS98308.1"/>
    </source>
</evidence>